<dbReference type="GO" id="GO:0003735">
    <property type="term" value="F:structural constituent of ribosome"/>
    <property type="evidence" value="ECO:0007669"/>
    <property type="project" value="InterPro"/>
</dbReference>
<evidence type="ECO:0000256" key="4">
    <source>
        <dbReference type="ARBA" id="ARBA00035204"/>
    </source>
</evidence>
<dbReference type="CDD" id="cd00427">
    <property type="entry name" value="Ribosomal_L29_HIP"/>
    <property type="match status" value="1"/>
</dbReference>
<dbReference type="RefSeq" id="WP_153757976.1">
    <property type="nucleotide sequence ID" value="NZ_CP045851.1"/>
</dbReference>
<dbReference type="EMBL" id="CP045851">
    <property type="protein sequence ID" value="QGG93870.1"/>
    <property type="molecule type" value="Genomic_DNA"/>
</dbReference>
<dbReference type="PANTHER" id="PTHR10916:SF0">
    <property type="entry name" value="LARGE RIBOSOMAL SUBUNIT PROTEIN UL29C"/>
    <property type="match status" value="1"/>
</dbReference>
<evidence type="ECO:0000256" key="5">
    <source>
        <dbReference type="HAMAP-Rule" id="MF_00374"/>
    </source>
</evidence>
<proteinExistence type="inferred from homology"/>
<dbReference type="Pfam" id="PF00831">
    <property type="entry name" value="Ribosomal_L29"/>
    <property type="match status" value="1"/>
</dbReference>
<evidence type="ECO:0000256" key="3">
    <source>
        <dbReference type="ARBA" id="ARBA00023274"/>
    </source>
</evidence>
<protein>
    <recommendedName>
        <fullName evidence="4 5">Large ribosomal subunit protein uL29</fullName>
    </recommendedName>
</protein>
<name>A0A5Q2RJ57_9ACTN</name>
<dbReference type="GO" id="GO:0006412">
    <property type="term" value="P:translation"/>
    <property type="evidence" value="ECO:0007669"/>
    <property type="project" value="UniProtKB-UniRule"/>
</dbReference>
<keyword evidence="7" id="KW-1185">Reference proteome</keyword>
<dbReference type="InterPro" id="IPR036049">
    <property type="entry name" value="Ribosomal_uL29_sf"/>
</dbReference>
<dbReference type="GO" id="GO:0022625">
    <property type="term" value="C:cytosolic large ribosomal subunit"/>
    <property type="evidence" value="ECO:0007669"/>
    <property type="project" value="TreeGrafter"/>
</dbReference>
<dbReference type="SUPFAM" id="SSF46561">
    <property type="entry name" value="Ribosomal protein L29 (L29p)"/>
    <property type="match status" value="1"/>
</dbReference>
<dbReference type="HAMAP" id="MF_00374">
    <property type="entry name" value="Ribosomal_uL29"/>
    <property type="match status" value="1"/>
</dbReference>
<accession>A0A5Q2RJ57</accession>
<reference evidence="6 7" key="1">
    <citation type="submission" date="2019-11" db="EMBL/GenBank/DDBJ databases">
        <authorList>
            <person name="He Y."/>
        </authorList>
    </citation>
    <scope>NUCLEOTIDE SEQUENCE [LARGE SCALE GENOMIC DNA]</scope>
    <source>
        <strain evidence="6 7">SCSIO 58843</strain>
    </source>
</reference>
<dbReference type="NCBIfam" id="TIGR00012">
    <property type="entry name" value="L29"/>
    <property type="match status" value="1"/>
</dbReference>
<keyword evidence="3 5" id="KW-0687">Ribonucleoprotein</keyword>
<keyword evidence="2 5" id="KW-0689">Ribosomal protein</keyword>
<dbReference type="Proteomes" id="UP000334019">
    <property type="component" value="Chromosome"/>
</dbReference>
<dbReference type="KEGG" id="atq:GH723_01400"/>
<evidence type="ECO:0000256" key="2">
    <source>
        <dbReference type="ARBA" id="ARBA00022980"/>
    </source>
</evidence>
<evidence type="ECO:0000313" key="6">
    <source>
        <dbReference type="EMBL" id="QGG93870.1"/>
    </source>
</evidence>
<dbReference type="Gene3D" id="1.10.287.310">
    <property type="match status" value="1"/>
</dbReference>
<evidence type="ECO:0000256" key="1">
    <source>
        <dbReference type="ARBA" id="ARBA00009254"/>
    </source>
</evidence>
<dbReference type="PANTHER" id="PTHR10916">
    <property type="entry name" value="60S RIBOSOMAL PROTEIN L35/50S RIBOSOMAL PROTEIN L29"/>
    <property type="match status" value="1"/>
</dbReference>
<comment type="similarity">
    <text evidence="1 5">Belongs to the universal ribosomal protein uL29 family.</text>
</comment>
<organism evidence="6 7">
    <name type="scientific">Actinomarinicola tropica</name>
    <dbReference type="NCBI Taxonomy" id="2789776"/>
    <lineage>
        <taxon>Bacteria</taxon>
        <taxon>Bacillati</taxon>
        <taxon>Actinomycetota</taxon>
        <taxon>Acidimicrobiia</taxon>
        <taxon>Acidimicrobiales</taxon>
        <taxon>Iamiaceae</taxon>
        <taxon>Actinomarinicola</taxon>
    </lineage>
</organism>
<dbReference type="AlphaFoldDB" id="A0A5Q2RJ57"/>
<dbReference type="InterPro" id="IPR001854">
    <property type="entry name" value="Ribosomal_uL29"/>
</dbReference>
<dbReference type="InterPro" id="IPR050063">
    <property type="entry name" value="Ribosomal_protein_uL29"/>
</dbReference>
<sequence length="75" mass="8603">MAKSSSLRDLSDTELAERLSETKQELFNLRFQHVTGQLESYARLRQVRRDVARVNTELRAREIAAAEALAQEEKA</sequence>
<dbReference type="FunFam" id="1.10.287.310:FF:000001">
    <property type="entry name" value="50S ribosomal protein L29"/>
    <property type="match status" value="1"/>
</dbReference>
<gene>
    <name evidence="5 6" type="primary">rpmC</name>
    <name evidence="6" type="ORF">GH723_01400</name>
</gene>
<evidence type="ECO:0000313" key="7">
    <source>
        <dbReference type="Proteomes" id="UP000334019"/>
    </source>
</evidence>